<dbReference type="InterPro" id="IPR042099">
    <property type="entry name" value="ANL_N_sf"/>
</dbReference>
<dbReference type="InterPro" id="IPR000873">
    <property type="entry name" value="AMP-dep_synth/lig_dom"/>
</dbReference>
<evidence type="ECO:0000259" key="4">
    <source>
        <dbReference type="Pfam" id="PF13193"/>
    </source>
</evidence>
<dbReference type="InterPro" id="IPR045851">
    <property type="entry name" value="AMP-bd_C_sf"/>
</dbReference>
<dbReference type="Gene3D" id="3.30.300.30">
    <property type="match status" value="1"/>
</dbReference>
<keyword evidence="6" id="KW-1185">Reference proteome</keyword>
<evidence type="ECO:0000259" key="3">
    <source>
        <dbReference type="Pfam" id="PF00501"/>
    </source>
</evidence>
<sequence length="556" mass="59790">MRASAEPSPRWAEASPIADLLVRSAVEHPDRDALVFPTHRVTYVELLEGARRVARGLLGLGARPGEHVALLAPNGVEFVEAFFAISMIGGVVVPLNARHRAEELGHVIDDGEVVALLTTDAEGQHSDLAGALRQGLPSLAAAADPIALALPEARRLRAAVLLAGESSPGFLPRSRFDALVDSVAADEPDTLRARVRLRDVGAIMYTSGTTAHPKGCVLTHEAMTRGPVERARHRFGVGDDGHDVTWSPGPLFHIGTLAPFLGVIGSAGTFVTDVHFEPTRALHLLVREGVTVAFPWFPALVQPLLDHPEFDPAALAELRSLLLIGPSVLLERVQALLPECELVAACGMTEAAGIYAVSDPDDDVDLRSRAQGRACPGMEIRIVDVDFGQDVGPGVIGEILLRGYSVMEGYHRAPEKTAEALDADGWLHTGDLYSFTPEGQVAFHGRLKDMLKVGGENVAAVEIESFVARHPAVEWVEVVGRPDERLDEVPVAFVEVKAGHTVTEAELLEFCTGRIARYKVPRAVVFLTASEWPRSATKINKNELRARVRALAEAPA</sequence>
<evidence type="ECO:0000256" key="1">
    <source>
        <dbReference type="ARBA" id="ARBA00006432"/>
    </source>
</evidence>
<dbReference type="InterPro" id="IPR025110">
    <property type="entry name" value="AMP-bd_C"/>
</dbReference>
<gene>
    <name evidence="5" type="ORF">GCM10023175_46890</name>
</gene>
<evidence type="ECO:0000313" key="6">
    <source>
        <dbReference type="Proteomes" id="UP001501598"/>
    </source>
</evidence>
<comment type="similarity">
    <text evidence="1">Belongs to the ATP-dependent AMP-binding enzyme family.</text>
</comment>
<feature type="domain" description="AMP-binding enzyme C-terminal" evidence="4">
    <location>
        <begin position="462"/>
        <end position="529"/>
    </location>
</feature>
<protein>
    <submittedName>
        <fullName evidence="5">Class I adenylate-forming enzyme family protein</fullName>
    </submittedName>
</protein>
<reference evidence="6" key="1">
    <citation type="journal article" date="2019" name="Int. J. Syst. Evol. Microbiol.">
        <title>The Global Catalogue of Microorganisms (GCM) 10K type strain sequencing project: providing services to taxonomists for standard genome sequencing and annotation.</title>
        <authorList>
            <consortium name="The Broad Institute Genomics Platform"/>
            <consortium name="The Broad Institute Genome Sequencing Center for Infectious Disease"/>
            <person name="Wu L."/>
            <person name="Ma J."/>
        </authorList>
    </citation>
    <scope>NUCLEOTIDE SEQUENCE [LARGE SCALE GENOMIC DNA]</scope>
    <source>
        <strain evidence="6">JCM 17906</strain>
    </source>
</reference>
<feature type="domain" description="AMP-dependent synthetase/ligase" evidence="3">
    <location>
        <begin position="23"/>
        <end position="411"/>
    </location>
</feature>
<comment type="caution">
    <text evidence="5">The sequence shown here is derived from an EMBL/GenBank/DDBJ whole genome shotgun (WGS) entry which is preliminary data.</text>
</comment>
<name>A0ABP8RXQ4_9PSEU</name>
<keyword evidence="2" id="KW-0436">Ligase</keyword>
<proteinExistence type="inferred from homology"/>
<dbReference type="RefSeq" id="WP_345422479.1">
    <property type="nucleotide sequence ID" value="NZ_BAABGT010000075.1"/>
</dbReference>
<dbReference type="PANTHER" id="PTHR43201:SF5">
    <property type="entry name" value="MEDIUM-CHAIN ACYL-COA LIGASE ACSF2, MITOCHONDRIAL"/>
    <property type="match status" value="1"/>
</dbReference>
<accession>A0ABP8RXQ4</accession>
<organism evidence="5 6">
    <name type="scientific">Pseudonocardia xishanensis</name>
    <dbReference type="NCBI Taxonomy" id="630995"/>
    <lineage>
        <taxon>Bacteria</taxon>
        <taxon>Bacillati</taxon>
        <taxon>Actinomycetota</taxon>
        <taxon>Actinomycetes</taxon>
        <taxon>Pseudonocardiales</taxon>
        <taxon>Pseudonocardiaceae</taxon>
        <taxon>Pseudonocardia</taxon>
    </lineage>
</organism>
<dbReference type="Pfam" id="PF00501">
    <property type="entry name" value="AMP-binding"/>
    <property type="match status" value="1"/>
</dbReference>
<dbReference type="Proteomes" id="UP001501598">
    <property type="component" value="Unassembled WGS sequence"/>
</dbReference>
<dbReference type="EMBL" id="BAABGT010000075">
    <property type="protein sequence ID" value="GAA4552684.1"/>
    <property type="molecule type" value="Genomic_DNA"/>
</dbReference>
<dbReference type="SUPFAM" id="SSF56801">
    <property type="entry name" value="Acetyl-CoA synthetase-like"/>
    <property type="match status" value="1"/>
</dbReference>
<dbReference type="PANTHER" id="PTHR43201">
    <property type="entry name" value="ACYL-COA SYNTHETASE"/>
    <property type="match status" value="1"/>
</dbReference>
<dbReference type="Gene3D" id="3.40.50.12780">
    <property type="entry name" value="N-terminal domain of ligase-like"/>
    <property type="match status" value="1"/>
</dbReference>
<evidence type="ECO:0000256" key="2">
    <source>
        <dbReference type="ARBA" id="ARBA00022598"/>
    </source>
</evidence>
<dbReference type="Pfam" id="PF13193">
    <property type="entry name" value="AMP-binding_C"/>
    <property type="match status" value="1"/>
</dbReference>
<evidence type="ECO:0000313" key="5">
    <source>
        <dbReference type="EMBL" id="GAA4552684.1"/>
    </source>
</evidence>